<name>A0A437R3A9_9GAMM</name>
<dbReference type="InterPro" id="IPR046168">
    <property type="entry name" value="DUF6170"/>
</dbReference>
<dbReference type="Pfam" id="PF19667">
    <property type="entry name" value="DUF6170"/>
    <property type="match status" value="1"/>
</dbReference>
<comment type="caution">
    <text evidence="2">The sequence shown here is derived from an EMBL/GenBank/DDBJ whole genome shotgun (WGS) entry which is preliminary data.</text>
</comment>
<dbReference type="EMBL" id="SACS01000002">
    <property type="protein sequence ID" value="RVU41222.1"/>
    <property type="molecule type" value="Genomic_DNA"/>
</dbReference>
<gene>
    <name evidence="2" type="ORF">EOE67_03210</name>
</gene>
<feature type="transmembrane region" description="Helical" evidence="1">
    <location>
        <begin position="37"/>
        <end position="58"/>
    </location>
</feature>
<dbReference type="RefSeq" id="WP_127697605.1">
    <property type="nucleotide sequence ID" value="NZ_SACS01000002.1"/>
</dbReference>
<dbReference type="Proteomes" id="UP000283077">
    <property type="component" value="Unassembled WGS sequence"/>
</dbReference>
<accession>A0A437R3A9</accession>
<feature type="transmembrane region" description="Helical" evidence="1">
    <location>
        <begin position="64"/>
        <end position="90"/>
    </location>
</feature>
<protein>
    <submittedName>
        <fullName evidence="2">Uncharacterized protein</fullName>
    </submittedName>
</protein>
<keyword evidence="1" id="KW-0472">Membrane</keyword>
<keyword evidence="1" id="KW-0812">Transmembrane</keyword>
<evidence type="ECO:0000256" key="1">
    <source>
        <dbReference type="SAM" id="Phobius"/>
    </source>
</evidence>
<organism evidence="2 3">
    <name type="scientific">Rheinheimera riviphila</name>
    <dbReference type="NCBI Taxonomy" id="1834037"/>
    <lineage>
        <taxon>Bacteria</taxon>
        <taxon>Pseudomonadati</taxon>
        <taxon>Pseudomonadota</taxon>
        <taxon>Gammaproteobacteria</taxon>
        <taxon>Chromatiales</taxon>
        <taxon>Chromatiaceae</taxon>
        <taxon>Rheinheimera</taxon>
    </lineage>
</organism>
<evidence type="ECO:0000313" key="2">
    <source>
        <dbReference type="EMBL" id="RVU41222.1"/>
    </source>
</evidence>
<sequence>MLYWNSQSLPELKGLNFRERMAVIRRASDLLPVPKKLLLNVLKLLVLIPPFMAIARAATIPEALLWAVLLVLVYPLLTRPLTFLLVAPLLRQARQQLQLNEANVAD</sequence>
<reference evidence="2 3" key="1">
    <citation type="submission" date="2019-01" db="EMBL/GenBank/DDBJ databases">
        <authorList>
            <person name="Chen W.-M."/>
        </authorList>
    </citation>
    <scope>NUCLEOTIDE SEQUENCE [LARGE SCALE GENOMIC DNA]</scope>
    <source>
        <strain evidence="2 3">KYPC3</strain>
    </source>
</reference>
<keyword evidence="3" id="KW-1185">Reference proteome</keyword>
<keyword evidence="1" id="KW-1133">Transmembrane helix</keyword>
<dbReference type="AlphaFoldDB" id="A0A437R3A9"/>
<evidence type="ECO:0000313" key="3">
    <source>
        <dbReference type="Proteomes" id="UP000283077"/>
    </source>
</evidence>
<proteinExistence type="predicted"/>